<dbReference type="GO" id="GO:0003677">
    <property type="term" value="F:DNA binding"/>
    <property type="evidence" value="ECO:0007669"/>
    <property type="project" value="UniProtKB-UniRule"/>
</dbReference>
<evidence type="ECO:0000256" key="2">
    <source>
        <dbReference type="ARBA" id="ARBA00023125"/>
    </source>
</evidence>
<comment type="caution">
    <text evidence="8">The sequence shown here is derived from an EMBL/GenBank/DDBJ whole genome shotgun (WGS) entry which is preliminary data.</text>
</comment>
<feature type="compositionally biased region" description="Basic residues" evidence="5">
    <location>
        <begin position="16"/>
        <end position="25"/>
    </location>
</feature>
<gene>
    <name evidence="8" type="ORF">IW256_006933</name>
</gene>
<organism evidence="8 9">
    <name type="scientific">Actinomadura viridis</name>
    <dbReference type="NCBI Taxonomy" id="58110"/>
    <lineage>
        <taxon>Bacteria</taxon>
        <taxon>Bacillati</taxon>
        <taxon>Actinomycetota</taxon>
        <taxon>Actinomycetes</taxon>
        <taxon>Streptosporangiales</taxon>
        <taxon>Thermomonosporaceae</taxon>
        <taxon>Actinomadura</taxon>
    </lineage>
</organism>
<evidence type="ECO:0000259" key="6">
    <source>
        <dbReference type="PROSITE" id="PS51898"/>
    </source>
</evidence>
<dbReference type="RefSeq" id="WP_197014947.1">
    <property type="nucleotide sequence ID" value="NZ_BAABES010000009.1"/>
</dbReference>
<dbReference type="SUPFAM" id="SSF56349">
    <property type="entry name" value="DNA breaking-rejoining enzymes"/>
    <property type="match status" value="1"/>
</dbReference>
<dbReference type="PANTHER" id="PTHR30349">
    <property type="entry name" value="PHAGE INTEGRASE-RELATED"/>
    <property type="match status" value="1"/>
</dbReference>
<keyword evidence="1" id="KW-0229">DNA integration</keyword>
<dbReference type="GO" id="GO:0015074">
    <property type="term" value="P:DNA integration"/>
    <property type="evidence" value="ECO:0007669"/>
    <property type="project" value="UniProtKB-KW"/>
</dbReference>
<dbReference type="GO" id="GO:0006310">
    <property type="term" value="P:DNA recombination"/>
    <property type="evidence" value="ECO:0007669"/>
    <property type="project" value="UniProtKB-KW"/>
</dbReference>
<evidence type="ECO:0000313" key="8">
    <source>
        <dbReference type="EMBL" id="MBG6092820.1"/>
    </source>
</evidence>
<evidence type="ECO:0000256" key="3">
    <source>
        <dbReference type="ARBA" id="ARBA00023172"/>
    </source>
</evidence>
<evidence type="ECO:0000256" key="5">
    <source>
        <dbReference type="SAM" id="MobiDB-lite"/>
    </source>
</evidence>
<dbReference type="PANTHER" id="PTHR30349:SF91">
    <property type="entry name" value="INTA PROTEIN"/>
    <property type="match status" value="1"/>
</dbReference>
<dbReference type="EMBL" id="JADOUA010000001">
    <property type="protein sequence ID" value="MBG6092820.1"/>
    <property type="molecule type" value="Genomic_DNA"/>
</dbReference>
<dbReference type="InterPro" id="IPR011010">
    <property type="entry name" value="DNA_brk_join_enz"/>
</dbReference>
<dbReference type="InterPro" id="IPR010998">
    <property type="entry name" value="Integrase_recombinase_N"/>
</dbReference>
<dbReference type="Gene3D" id="1.10.150.130">
    <property type="match status" value="1"/>
</dbReference>
<dbReference type="Pfam" id="PF14659">
    <property type="entry name" value="Phage_int_SAM_3"/>
    <property type="match status" value="1"/>
</dbReference>
<dbReference type="PROSITE" id="PS51898">
    <property type="entry name" value="TYR_RECOMBINASE"/>
    <property type="match status" value="1"/>
</dbReference>
<evidence type="ECO:0000259" key="7">
    <source>
        <dbReference type="PROSITE" id="PS51900"/>
    </source>
</evidence>
<dbReference type="Proteomes" id="UP000614047">
    <property type="component" value="Unassembled WGS sequence"/>
</dbReference>
<accession>A0A931DSS4</accession>
<sequence>MSKIMLAAPDGPERRKSARGRARRRANGEGTIVQRKDGRYEAKLFIPTTAGTIKRVSVYGRTRDECHAKYVKLKAQADDGIPVASVNWTVEQYLAYWLENVVRVERRPKTVQGYESVVRLHLIPGLGKKRLGKLTARDVRVLITNVRQACQCCRHGWDAVRDKPRCCALKGGECCQSRLSVRMVQFVLAVLRNALQAAVREEILPRNVARLVTVTTPKYKVNRGLTVDQARAVLKAAEHERLYAMYVLALCLGLRRGELLGLRWEDITLTPCRACGGEGGTCDGEPCAHCAESGVQDAKLEVVQTLQRVGGELRFVPPKTEGSTRTIPLPDLCVTALCEHRVKQRTERAEAWPRWQDHGLVFPSSLGTPMEPDNLRRSWGRIREAAGLEAVRFHDIRHTCVSLLLDLGVPPHVVREIVGHSDIEVTMTIYAHAALDEKRAALRKLGDALG</sequence>
<dbReference type="InterPro" id="IPR002104">
    <property type="entry name" value="Integrase_catalytic"/>
</dbReference>
<feature type="domain" description="Tyr recombinase" evidence="6">
    <location>
        <begin position="220"/>
        <end position="443"/>
    </location>
</feature>
<dbReference type="InterPro" id="IPR013762">
    <property type="entry name" value="Integrase-like_cat_sf"/>
</dbReference>
<keyword evidence="3" id="KW-0233">DNA recombination</keyword>
<feature type="domain" description="Core-binding (CB)" evidence="7">
    <location>
        <begin position="84"/>
        <end position="199"/>
    </location>
</feature>
<keyword evidence="2 4" id="KW-0238">DNA-binding</keyword>
<evidence type="ECO:0000313" key="9">
    <source>
        <dbReference type="Proteomes" id="UP000614047"/>
    </source>
</evidence>
<evidence type="ECO:0000256" key="4">
    <source>
        <dbReference type="PROSITE-ProRule" id="PRU01248"/>
    </source>
</evidence>
<dbReference type="AlphaFoldDB" id="A0A931DSS4"/>
<proteinExistence type="predicted"/>
<dbReference type="InterPro" id="IPR050090">
    <property type="entry name" value="Tyrosine_recombinase_XerCD"/>
</dbReference>
<dbReference type="Gene3D" id="1.10.443.10">
    <property type="entry name" value="Intergrase catalytic core"/>
    <property type="match status" value="1"/>
</dbReference>
<name>A0A931DSS4_9ACTN</name>
<protein>
    <submittedName>
        <fullName evidence="8">Integrase</fullName>
    </submittedName>
</protein>
<reference evidence="8" key="1">
    <citation type="submission" date="2020-11" db="EMBL/GenBank/DDBJ databases">
        <title>Sequencing the genomes of 1000 actinobacteria strains.</title>
        <authorList>
            <person name="Klenk H.-P."/>
        </authorList>
    </citation>
    <scope>NUCLEOTIDE SEQUENCE</scope>
    <source>
        <strain evidence="8">DSM 43175</strain>
    </source>
</reference>
<evidence type="ECO:0000256" key="1">
    <source>
        <dbReference type="ARBA" id="ARBA00022908"/>
    </source>
</evidence>
<dbReference type="InterPro" id="IPR044068">
    <property type="entry name" value="CB"/>
</dbReference>
<dbReference type="CDD" id="cd01189">
    <property type="entry name" value="INT_ICEBs1_C_like"/>
    <property type="match status" value="1"/>
</dbReference>
<keyword evidence="9" id="KW-1185">Reference proteome</keyword>
<dbReference type="PROSITE" id="PS51900">
    <property type="entry name" value="CB"/>
    <property type="match status" value="1"/>
</dbReference>
<feature type="region of interest" description="Disordered" evidence="5">
    <location>
        <begin position="1"/>
        <end position="28"/>
    </location>
</feature>
<dbReference type="InterPro" id="IPR004107">
    <property type="entry name" value="Integrase_SAM-like_N"/>
</dbReference>
<dbReference type="Pfam" id="PF00589">
    <property type="entry name" value="Phage_integrase"/>
    <property type="match status" value="1"/>
</dbReference>